<feature type="signal peptide" evidence="1">
    <location>
        <begin position="1"/>
        <end position="20"/>
    </location>
</feature>
<evidence type="ECO:0000313" key="2">
    <source>
        <dbReference type="EMBL" id="SUB16495.1"/>
    </source>
</evidence>
<evidence type="ECO:0000256" key="1">
    <source>
        <dbReference type="SAM" id="SignalP"/>
    </source>
</evidence>
<keyword evidence="3" id="KW-1185">Reference proteome</keyword>
<organism evidence="2 3">
    <name type="scientific">Enterobacter agglomerans</name>
    <name type="common">Erwinia herbicola</name>
    <name type="synonym">Pantoea agglomerans</name>
    <dbReference type="NCBI Taxonomy" id="549"/>
    <lineage>
        <taxon>Bacteria</taxon>
        <taxon>Pseudomonadati</taxon>
        <taxon>Pseudomonadota</taxon>
        <taxon>Gammaproteobacteria</taxon>
        <taxon>Enterobacterales</taxon>
        <taxon>Erwiniaceae</taxon>
        <taxon>Pantoea</taxon>
        <taxon>Pantoea agglomerans group</taxon>
    </lineage>
</organism>
<evidence type="ECO:0000313" key="3">
    <source>
        <dbReference type="Proteomes" id="UP000254640"/>
    </source>
</evidence>
<name>A0A379AF22_ENTAG</name>
<keyword evidence="1" id="KW-0732">Signal</keyword>
<dbReference type="AlphaFoldDB" id="A0A379AF22"/>
<protein>
    <submittedName>
        <fullName evidence="2">Uncharacterized protein</fullName>
    </submittedName>
</protein>
<proteinExistence type="predicted"/>
<gene>
    <name evidence="2" type="ORF">NCTC9381_02403</name>
</gene>
<feature type="chain" id="PRO_5016970512" evidence="1">
    <location>
        <begin position="21"/>
        <end position="64"/>
    </location>
</feature>
<dbReference type="EMBL" id="UGSO01000001">
    <property type="protein sequence ID" value="SUB16495.1"/>
    <property type="molecule type" value="Genomic_DNA"/>
</dbReference>
<reference evidence="2 3" key="1">
    <citation type="submission" date="2018-06" db="EMBL/GenBank/DDBJ databases">
        <authorList>
            <consortium name="Pathogen Informatics"/>
            <person name="Doyle S."/>
        </authorList>
    </citation>
    <scope>NUCLEOTIDE SEQUENCE [LARGE SCALE GENOMIC DNA]</scope>
    <source>
        <strain evidence="2 3">NCTC9381</strain>
    </source>
</reference>
<accession>A0A379AF22</accession>
<sequence>MKDKLILTFTILTGITLATAAATATLRSLDPVILHKMVVARMDPMAVAAASLMENWLIDVVNRG</sequence>
<dbReference type="Proteomes" id="UP000254640">
    <property type="component" value="Unassembled WGS sequence"/>
</dbReference>